<name>A0ABS0D0S0_9NOCA</name>
<gene>
    <name evidence="2" type="ORF">IU459_33605</name>
</gene>
<comment type="caution">
    <text evidence="2">The sequence shown here is derived from an EMBL/GenBank/DDBJ whole genome shotgun (WGS) entry which is preliminary data.</text>
</comment>
<dbReference type="RefSeq" id="WP_195133629.1">
    <property type="nucleotide sequence ID" value="NZ_JADLQX010000044.1"/>
</dbReference>
<organism evidence="2 3">
    <name type="scientific">Nocardia amamiensis</name>
    <dbReference type="NCBI Taxonomy" id="404578"/>
    <lineage>
        <taxon>Bacteria</taxon>
        <taxon>Bacillati</taxon>
        <taxon>Actinomycetota</taxon>
        <taxon>Actinomycetes</taxon>
        <taxon>Mycobacteriales</taxon>
        <taxon>Nocardiaceae</taxon>
        <taxon>Nocardia</taxon>
    </lineage>
</organism>
<dbReference type="PROSITE" id="PS50943">
    <property type="entry name" value="HTH_CROC1"/>
    <property type="match status" value="1"/>
</dbReference>
<sequence>MGPYLRQIRESIHQAGTSKHLSREKAATRIGLSAAYLQQIENGDRVPTPQALQLLASGYSLSAAQIQHIRALRDPATALVGLEALRARVAQVPAMLERLDDLDRVGMLAGYFSPLWHVLAVNNSLEHALPGLREVKSKRVVY</sequence>
<dbReference type="Pfam" id="PF13560">
    <property type="entry name" value="HTH_31"/>
    <property type="match status" value="1"/>
</dbReference>
<feature type="domain" description="HTH cro/C1-type" evidence="1">
    <location>
        <begin position="18"/>
        <end position="66"/>
    </location>
</feature>
<accession>A0ABS0D0S0</accession>
<dbReference type="Gene3D" id="1.10.260.40">
    <property type="entry name" value="lambda repressor-like DNA-binding domains"/>
    <property type="match status" value="1"/>
</dbReference>
<dbReference type="InterPro" id="IPR001387">
    <property type="entry name" value="Cro/C1-type_HTH"/>
</dbReference>
<evidence type="ECO:0000313" key="3">
    <source>
        <dbReference type="Proteomes" id="UP000702209"/>
    </source>
</evidence>
<evidence type="ECO:0000313" key="2">
    <source>
        <dbReference type="EMBL" id="MBF6302440.1"/>
    </source>
</evidence>
<dbReference type="CDD" id="cd00093">
    <property type="entry name" value="HTH_XRE"/>
    <property type="match status" value="1"/>
</dbReference>
<dbReference type="Proteomes" id="UP000702209">
    <property type="component" value="Unassembled WGS sequence"/>
</dbReference>
<dbReference type="SUPFAM" id="SSF47413">
    <property type="entry name" value="lambda repressor-like DNA-binding domains"/>
    <property type="match status" value="1"/>
</dbReference>
<reference evidence="2 3" key="1">
    <citation type="submission" date="2020-10" db="EMBL/GenBank/DDBJ databases">
        <title>Identification of Nocardia species via Next-generation sequencing and recognition of intraspecies genetic diversity.</title>
        <authorList>
            <person name="Li P."/>
            <person name="Li P."/>
            <person name="Lu B."/>
        </authorList>
    </citation>
    <scope>NUCLEOTIDE SEQUENCE [LARGE SCALE GENOMIC DNA]</scope>
    <source>
        <strain evidence="2 3">BJ06-0157</strain>
    </source>
</reference>
<dbReference type="InterPro" id="IPR010982">
    <property type="entry name" value="Lambda_DNA-bd_dom_sf"/>
</dbReference>
<keyword evidence="3" id="KW-1185">Reference proteome</keyword>
<dbReference type="EMBL" id="JADLQX010000044">
    <property type="protein sequence ID" value="MBF6302440.1"/>
    <property type="molecule type" value="Genomic_DNA"/>
</dbReference>
<evidence type="ECO:0000259" key="1">
    <source>
        <dbReference type="PROSITE" id="PS50943"/>
    </source>
</evidence>
<protein>
    <submittedName>
        <fullName evidence="2">Helix-turn-helix transcriptional regulator</fullName>
    </submittedName>
</protein>
<dbReference type="SMART" id="SM00530">
    <property type="entry name" value="HTH_XRE"/>
    <property type="match status" value="1"/>
</dbReference>
<proteinExistence type="predicted"/>